<dbReference type="InterPro" id="IPR036047">
    <property type="entry name" value="F-box-like_dom_sf"/>
</dbReference>
<dbReference type="SUPFAM" id="SSF81383">
    <property type="entry name" value="F-box domain"/>
    <property type="match status" value="1"/>
</dbReference>
<name>A0A2K3L3E2_TRIPR</name>
<dbReference type="AlphaFoldDB" id="A0A2K3L3E2"/>
<feature type="domain" description="F-box" evidence="1">
    <location>
        <begin position="2"/>
        <end position="37"/>
    </location>
</feature>
<reference evidence="2 3" key="2">
    <citation type="journal article" date="2017" name="Front. Plant Sci.">
        <title>Gene Classification and Mining of Molecular Markers Useful in Red Clover (Trifolium pratense) Breeding.</title>
        <authorList>
            <person name="Istvanek J."/>
            <person name="Dluhosova J."/>
            <person name="Dluhos P."/>
            <person name="Patkova L."/>
            <person name="Nedelnik J."/>
            <person name="Repkova J."/>
        </authorList>
    </citation>
    <scope>NUCLEOTIDE SEQUENCE [LARGE SCALE GENOMIC DNA]</scope>
    <source>
        <strain evidence="3">cv. Tatra</strain>
        <tissue evidence="2">Young leaves</tissue>
    </source>
</reference>
<proteinExistence type="predicted"/>
<dbReference type="Gene3D" id="3.80.10.10">
    <property type="entry name" value="Ribonuclease Inhibitor"/>
    <property type="match status" value="1"/>
</dbReference>
<protein>
    <recommendedName>
        <fullName evidence="1">F-box domain-containing protein</fullName>
    </recommendedName>
</protein>
<gene>
    <name evidence="2" type="ORF">L195_g028956</name>
</gene>
<dbReference type="Pfam" id="PF12937">
    <property type="entry name" value="F-box-like"/>
    <property type="match status" value="1"/>
</dbReference>
<organism evidence="2 3">
    <name type="scientific">Trifolium pratense</name>
    <name type="common">Red clover</name>
    <dbReference type="NCBI Taxonomy" id="57577"/>
    <lineage>
        <taxon>Eukaryota</taxon>
        <taxon>Viridiplantae</taxon>
        <taxon>Streptophyta</taxon>
        <taxon>Embryophyta</taxon>
        <taxon>Tracheophyta</taxon>
        <taxon>Spermatophyta</taxon>
        <taxon>Magnoliopsida</taxon>
        <taxon>eudicotyledons</taxon>
        <taxon>Gunneridae</taxon>
        <taxon>Pentapetalae</taxon>
        <taxon>rosids</taxon>
        <taxon>fabids</taxon>
        <taxon>Fabales</taxon>
        <taxon>Fabaceae</taxon>
        <taxon>Papilionoideae</taxon>
        <taxon>50 kb inversion clade</taxon>
        <taxon>NPAAA clade</taxon>
        <taxon>Hologalegina</taxon>
        <taxon>IRL clade</taxon>
        <taxon>Trifolieae</taxon>
        <taxon>Trifolium</taxon>
    </lineage>
</organism>
<dbReference type="EMBL" id="ASHM01025468">
    <property type="protein sequence ID" value="PNX73058.1"/>
    <property type="molecule type" value="Genomic_DNA"/>
</dbReference>
<sequence length="456" mass="51358">MENLPSPLVIEILSRLKDSTDLARCRVVSNTLNEASYEVRSLTLVCSMSRYLKSRSPETKHLITPFKTVLKNLVLRSPNLESVSLGVDRSLGGISFDDVEDESDDLHLTDFNFIQDWLPSLSKSIKSLSVSDFWVQSCWRQSQALSLISSTCHCLVQLVVRNAWLVVDGLCLMPTLTHLTLEFVRLDDEDLNMLNTCFPNLTLLNLIGVGGLKEPKINLPHLRTCQWSVSNAPLSLNISAPSLVDFHLKCIKPRLLFLEAPSLSNFNLSLENTDELVLKNCGNIQCLQLEVECFSLGYILSMFQRCVAVERLSLDFVRKTPRVVDVGADQVREFGLDMLLNYFPNIRYLSLGSEAWRVMESSFCRGRLENGIETKTLKELVAYIVVLEIEFTLAFIFSVLDKCTQLGGVSLLIHSDVDPCVAGNLISACRTKFPGVRWRWGIWKEGIKDTWVSDGI</sequence>
<evidence type="ECO:0000313" key="2">
    <source>
        <dbReference type="EMBL" id="PNX73058.1"/>
    </source>
</evidence>
<evidence type="ECO:0000313" key="3">
    <source>
        <dbReference type="Proteomes" id="UP000236291"/>
    </source>
</evidence>
<reference evidence="2 3" key="1">
    <citation type="journal article" date="2014" name="Am. J. Bot.">
        <title>Genome assembly and annotation for red clover (Trifolium pratense; Fabaceae).</title>
        <authorList>
            <person name="Istvanek J."/>
            <person name="Jaros M."/>
            <person name="Krenek A."/>
            <person name="Repkova J."/>
        </authorList>
    </citation>
    <scope>NUCLEOTIDE SEQUENCE [LARGE SCALE GENOMIC DNA]</scope>
    <source>
        <strain evidence="3">cv. Tatra</strain>
        <tissue evidence="2">Young leaves</tissue>
    </source>
</reference>
<evidence type="ECO:0000259" key="1">
    <source>
        <dbReference type="Pfam" id="PF12937"/>
    </source>
</evidence>
<accession>A0A2K3L3E2</accession>
<dbReference type="PANTHER" id="PTHR31215">
    <property type="entry name" value="OS05G0510400 PROTEIN-RELATED"/>
    <property type="match status" value="1"/>
</dbReference>
<dbReference type="InterPro" id="IPR044809">
    <property type="entry name" value="AUF1-like"/>
</dbReference>
<dbReference type="SUPFAM" id="SSF52047">
    <property type="entry name" value="RNI-like"/>
    <property type="match status" value="1"/>
</dbReference>
<dbReference type="InterPro" id="IPR032675">
    <property type="entry name" value="LRR_dom_sf"/>
</dbReference>
<dbReference type="Proteomes" id="UP000236291">
    <property type="component" value="Unassembled WGS sequence"/>
</dbReference>
<dbReference type="InterPro" id="IPR001810">
    <property type="entry name" value="F-box_dom"/>
</dbReference>
<comment type="caution">
    <text evidence="2">The sequence shown here is derived from an EMBL/GenBank/DDBJ whole genome shotgun (WGS) entry which is preliminary data.</text>
</comment>